<evidence type="ECO:0000256" key="3">
    <source>
        <dbReference type="ARBA" id="ARBA00022771"/>
    </source>
</evidence>
<dbReference type="InterPro" id="IPR013087">
    <property type="entry name" value="Znf_C2H2_type"/>
</dbReference>
<evidence type="ECO:0000259" key="7">
    <source>
        <dbReference type="PROSITE" id="PS50157"/>
    </source>
</evidence>
<keyword evidence="1" id="KW-0479">Metal-binding</keyword>
<proteinExistence type="predicted"/>
<dbReference type="PANTHER" id="PTHR24403:SF67">
    <property type="entry name" value="FI01116P-RELATED"/>
    <property type="match status" value="1"/>
</dbReference>
<evidence type="ECO:0000256" key="2">
    <source>
        <dbReference type="ARBA" id="ARBA00022737"/>
    </source>
</evidence>
<dbReference type="GeneID" id="101845953"/>
<evidence type="ECO:0000313" key="9">
    <source>
        <dbReference type="RefSeq" id="XP_005107773.1"/>
    </source>
</evidence>
<feature type="compositionally biased region" description="Low complexity" evidence="6">
    <location>
        <begin position="39"/>
        <end position="64"/>
    </location>
</feature>
<dbReference type="InterPro" id="IPR050688">
    <property type="entry name" value="Zinc_finger/UBP_domain"/>
</dbReference>
<dbReference type="PANTHER" id="PTHR24403">
    <property type="entry name" value="ZINC FINGER PROTEIN"/>
    <property type="match status" value="1"/>
</dbReference>
<evidence type="ECO:0000256" key="5">
    <source>
        <dbReference type="PROSITE-ProRule" id="PRU00042"/>
    </source>
</evidence>
<dbReference type="InterPro" id="IPR036236">
    <property type="entry name" value="Znf_C2H2_sf"/>
</dbReference>
<protein>
    <submittedName>
        <fullName evidence="9">Uncharacterized protein LOC101845953</fullName>
    </submittedName>
</protein>
<evidence type="ECO:0000313" key="8">
    <source>
        <dbReference type="Proteomes" id="UP000694888"/>
    </source>
</evidence>
<gene>
    <name evidence="9" type="primary">LOC101845953</name>
</gene>
<dbReference type="PROSITE" id="PS50157">
    <property type="entry name" value="ZINC_FINGER_C2H2_2"/>
    <property type="match status" value="6"/>
</dbReference>
<feature type="region of interest" description="Disordered" evidence="6">
    <location>
        <begin position="34"/>
        <end position="64"/>
    </location>
</feature>
<feature type="domain" description="C2H2-type" evidence="7">
    <location>
        <begin position="531"/>
        <end position="559"/>
    </location>
</feature>
<keyword evidence="2" id="KW-0677">Repeat</keyword>
<evidence type="ECO:0000256" key="6">
    <source>
        <dbReference type="SAM" id="MobiDB-lite"/>
    </source>
</evidence>
<dbReference type="Gene3D" id="3.30.160.60">
    <property type="entry name" value="Classic Zinc Finger"/>
    <property type="match status" value="5"/>
</dbReference>
<evidence type="ECO:0000256" key="4">
    <source>
        <dbReference type="ARBA" id="ARBA00022833"/>
    </source>
</evidence>
<name>A0ABM0K3A8_APLCA</name>
<dbReference type="SMART" id="SM00355">
    <property type="entry name" value="ZnF_C2H2"/>
    <property type="match status" value="11"/>
</dbReference>
<feature type="domain" description="C2H2-type" evidence="7">
    <location>
        <begin position="560"/>
        <end position="587"/>
    </location>
</feature>
<feature type="domain" description="C2H2-type" evidence="7">
    <location>
        <begin position="588"/>
        <end position="615"/>
    </location>
</feature>
<sequence>MEGLKIEDYMDVVYKCKFCPYTCTQSPEMSVHVKEQHLQTVQSSQTDSTNTQTHNSQSHTNSSSLAKALDAAVSAAVGNSSTPPVTSAASTASNYSLNNSLIGNSSNSNSYVNGGSSFSLQVSDDVLSFTSDSQAYLDKGLTSVSFAPLAVPAVSQSGPLTLSNTSTPDLTELINLVKPSEESGGTSGHLSTSAGGPLSLESVVQLQAAPSVQQLQPFSSDSGTAVASAELPNLNSSQSYTVMAIQLQGYNEGNSGGQPQYVVSSSEPAEPVNIPENAETKEFLLCGLCKLAFTSMEDCQTHMQSEHKELMQGTGVSIGVQVGGAKRGRKKKSEMQPKIKTEPFVDPDDLEWLPSVSEGTNTTHPDGRVRRRVKPPKALKDDYVLGTRPKKRQHKVAAALGYQIFCPMMSCKARFKTDEGLKVHVACHNLQDTAFTCKECQMPHEFWKHLRMHLWRHHQVDVDLLTCDVCNYKTDTPHKMSVHMEIHTDVKPYTCNLCGKGFRQSSQMKNHQVIHTSQEGRDASGHWFASKKCDVCDRLFANSKCLKKHKEAVHTNFKPFQCLYCNHTTARKAMMQLHLRTHTGEKPFKCDICAYTTGDHNSMRRHKMRHTGQKQYQCTLCPYTCIQSISLKQHMKHKHPGAAGGIFQCSRCPFRTINQTFYNNHIQDHKKGLIPDKIVPAKLDLPKARKVMARSHTNSHKHQAGVSGHTVMESLLVKHPQFHAVLPGDEPNTLTNISTNAPVGITPSNAGVQGEVFNMQVTMLPEGDTQVNAEDMARLSECPGLMRTGVSSLQLIYATLSTISEQSNAAQLGEGRSSLLTAELLGGIHTAVLSSMQDGVTVHSITYHLPGPDSKEGVVPHVKPEVNVDGKGEACGGENNGNSATVVVDEEDVESSLLTNVGEGGPAQTLKSDELFLVGSGEVIDVNKPVGDVEKISAPTLLEVGTGKVCTVVAESKMKMQGSSTLREMLEDKMAVVDNSNSEVSFIQMNFITDTDVESSAE</sequence>
<keyword evidence="4" id="KW-0862">Zinc</keyword>
<feature type="domain" description="C2H2-type" evidence="7">
    <location>
        <begin position="493"/>
        <end position="520"/>
    </location>
</feature>
<organism evidence="8 9">
    <name type="scientific">Aplysia californica</name>
    <name type="common">California sea hare</name>
    <dbReference type="NCBI Taxonomy" id="6500"/>
    <lineage>
        <taxon>Eukaryota</taxon>
        <taxon>Metazoa</taxon>
        <taxon>Spiralia</taxon>
        <taxon>Lophotrochozoa</taxon>
        <taxon>Mollusca</taxon>
        <taxon>Gastropoda</taxon>
        <taxon>Heterobranchia</taxon>
        <taxon>Euthyneura</taxon>
        <taxon>Tectipleura</taxon>
        <taxon>Aplysiida</taxon>
        <taxon>Aplysioidea</taxon>
        <taxon>Aplysiidae</taxon>
        <taxon>Aplysia</taxon>
    </lineage>
</organism>
<dbReference type="SUPFAM" id="SSF57667">
    <property type="entry name" value="beta-beta-alpha zinc fingers"/>
    <property type="match status" value="3"/>
</dbReference>
<evidence type="ECO:0000256" key="1">
    <source>
        <dbReference type="ARBA" id="ARBA00022723"/>
    </source>
</evidence>
<dbReference type="PROSITE" id="PS00028">
    <property type="entry name" value="ZINC_FINGER_C2H2_1"/>
    <property type="match status" value="6"/>
</dbReference>
<keyword evidence="8" id="KW-1185">Reference proteome</keyword>
<reference evidence="9" key="1">
    <citation type="submission" date="2025-08" db="UniProtKB">
        <authorList>
            <consortium name="RefSeq"/>
        </authorList>
    </citation>
    <scope>IDENTIFICATION</scope>
</reference>
<dbReference type="Pfam" id="PF00096">
    <property type="entry name" value="zf-C2H2"/>
    <property type="match status" value="1"/>
</dbReference>
<feature type="domain" description="C2H2-type" evidence="7">
    <location>
        <begin position="616"/>
        <end position="644"/>
    </location>
</feature>
<accession>A0ABM0K3A8</accession>
<keyword evidence="3 5" id="KW-0863">Zinc-finger</keyword>
<dbReference type="RefSeq" id="XP_005107773.1">
    <property type="nucleotide sequence ID" value="XM_005107716.3"/>
</dbReference>
<feature type="domain" description="C2H2-type" evidence="7">
    <location>
        <begin position="465"/>
        <end position="492"/>
    </location>
</feature>
<dbReference type="Proteomes" id="UP000694888">
    <property type="component" value="Unplaced"/>
</dbReference>